<dbReference type="RefSeq" id="WP_194536471.1">
    <property type="nucleotide sequence ID" value="NZ_JACEFB010000001.1"/>
</dbReference>
<evidence type="ECO:0000256" key="3">
    <source>
        <dbReference type="ARBA" id="ARBA00043995"/>
    </source>
</evidence>
<name>A0A7V8VBN7_9BACT</name>
<organism evidence="6 7">
    <name type="scientific">Thermogemmata fonticola</name>
    <dbReference type="NCBI Taxonomy" id="2755323"/>
    <lineage>
        <taxon>Bacteria</taxon>
        <taxon>Pseudomonadati</taxon>
        <taxon>Planctomycetota</taxon>
        <taxon>Planctomycetia</taxon>
        <taxon>Gemmatales</taxon>
        <taxon>Gemmataceae</taxon>
        <taxon>Thermogemmata</taxon>
    </lineage>
</organism>
<dbReference type="EC" id="2.4.99.24" evidence="4"/>
<dbReference type="CDD" id="cd03789">
    <property type="entry name" value="GT9_LPS_heptosyltransferase"/>
    <property type="match status" value="1"/>
</dbReference>
<comment type="caution">
    <text evidence="6">The sequence shown here is derived from an EMBL/GenBank/DDBJ whole genome shotgun (WGS) entry which is preliminary data.</text>
</comment>
<dbReference type="InterPro" id="IPR011910">
    <property type="entry name" value="RfaF"/>
</dbReference>
<evidence type="ECO:0000256" key="5">
    <source>
        <dbReference type="ARBA" id="ARBA00047503"/>
    </source>
</evidence>
<dbReference type="EMBL" id="JACEFB010000001">
    <property type="protein sequence ID" value="MBA2225074.1"/>
    <property type="molecule type" value="Genomic_DNA"/>
</dbReference>
<comment type="similarity">
    <text evidence="3">Belongs to the glycosyltransferase 9 family.</text>
</comment>
<evidence type="ECO:0000313" key="6">
    <source>
        <dbReference type="EMBL" id="MBA2225074.1"/>
    </source>
</evidence>
<protein>
    <recommendedName>
        <fullName evidence="4">lipopolysaccharide heptosyltransferase II</fullName>
        <ecNumber evidence="4">2.4.99.24</ecNumber>
    </recommendedName>
</protein>
<dbReference type="GO" id="GO:0008713">
    <property type="term" value="F:ADP-heptose-lipopolysaccharide heptosyltransferase activity"/>
    <property type="evidence" value="ECO:0007669"/>
    <property type="project" value="UniProtKB-EC"/>
</dbReference>
<sequence>MIKKNSENSLPSNIPRTIALILPNWVGDAVMATPAIRAIRQTYPGSVIIGVGRPHIVTDLLEGVPWFDQIIPWERRLNGPKGLLATSKILRQFRPDWAILFPNSFRAAVLARLGRCQQIIGFARYGRFWLLHRPVNYPRQFRKSTPHPIIDDYNHLAQAVGTPHPGYRMELYVTPQHIDNADLFWRSCKLDTYSQVIMFHCGAAYGSSKLWPIDHFAQLARWVTQCLHAAVVILHGPQEESLAAGIVRASRSPHVFHVGSVAPPSLGLTKALLRRAAALVTTDSGPRHIAAALGRPVVTLFGPTHIAWTETYYEYALHLQKKVSCGPCQKRQCPEKHHLCMKALRPEEVFDALIQILGIYNSKIVSCNNLKRLYETRHAA</sequence>
<dbReference type="Pfam" id="PF01075">
    <property type="entry name" value="Glyco_transf_9"/>
    <property type="match status" value="1"/>
</dbReference>
<keyword evidence="2 6" id="KW-0808">Transferase</keyword>
<dbReference type="Proteomes" id="UP000542342">
    <property type="component" value="Unassembled WGS sequence"/>
</dbReference>
<accession>A0A7V8VBN7</accession>
<evidence type="ECO:0000256" key="4">
    <source>
        <dbReference type="ARBA" id="ARBA00044042"/>
    </source>
</evidence>
<dbReference type="AlphaFoldDB" id="A0A7V8VBN7"/>
<dbReference type="Gene3D" id="3.40.50.2000">
    <property type="entry name" value="Glycogen Phosphorylase B"/>
    <property type="match status" value="2"/>
</dbReference>
<dbReference type="GO" id="GO:0009244">
    <property type="term" value="P:lipopolysaccharide core region biosynthetic process"/>
    <property type="evidence" value="ECO:0007669"/>
    <property type="project" value="TreeGrafter"/>
</dbReference>
<dbReference type="GO" id="GO:0005829">
    <property type="term" value="C:cytosol"/>
    <property type="evidence" value="ECO:0007669"/>
    <property type="project" value="TreeGrafter"/>
</dbReference>
<evidence type="ECO:0000256" key="2">
    <source>
        <dbReference type="ARBA" id="ARBA00022679"/>
    </source>
</evidence>
<gene>
    <name evidence="6" type="primary">waaF</name>
    <name evidence="6" type="ORF">H0921_02745</name>
</gene>
<proteinExistence type="inferred from homology"/>
<comment type="catalytic activity">
    <reaction evidence="5">
        <text>an L-alpha-D-Hep-(1-&gt;5)-[alpha-Kdo-(2-&gt;4)]-alpha-Kdo-(2-&gt;6)-lipid A + ADP-L-glycero-beta-D-manno-heptose = an L-alpha-D-Hep-(1-&gt;3)-L-alpha-D-Hep-(1-&gt;5)-[alpha-Kdo-(2-&gt;4)]-alpha-Kdo-(2-&gt;6)-lipid A + ADP + H(+)</text>
        <dbReference type="Rhea" id="RHEA:74071"/>
        <dbReference type="ChEBI" id="CHEBI:15378"/>
        <dbReference type="ChEBI" id="CHEBI:61506"/>
        <dbReference type="ChEBI" id="CHEBI:193068"/>
        <dbReference type="ChEBI" id="CHEBI:193069"/>
        <dbReference type="ChEBI" id="CHEBI:456216"/>
        <dbReference type="EC" id="2.4.99.24"/>
    </reaction>
</comment>
<dbReference type="PANTHER" id="PTHR30160:SF7">
    <property type="entry name" value="ADP-HEPTOSE--LPS HEPTOSYLTRANSFERASE 2"/>
    <property type="match status" value="1"/>
</dbReference>
<evidence type="ECO:0000313" key="7">
    <source>
        <dbReference type="Proteomes" id="UP000542342"/>
    </source>
</evidence>
<dbReference type="NCBIfam" id="TIGR02195">
    <property type="entry name" value="heptsyl_trn_II"/>
    <property type="match status" value="1"/>
</dbReference>
<keyword evidence="1" id="KW-0328">Glycosyltransferase</keyword>
<dbReference type="InterPro" id="IPR002201">
    <property type="entry name" value="Glyco_trans_9"/>
</dbReference>
<dbReference type="SUPFAM" id="SSF53756">
    <property type="entry name" value="UDP-Glycosyltransferase/glycogen phosphorylase"/>
    <property type="match status" value="1"/>
</dbReference>
<dbReference type="InterPro" id="IPR051199">
    <property type="entry name" value="LPS_LOS_Heptosyltrfase"/>
</dbReference>
<reference evidence="6 7" key="1">
    <citation type="submission" date="2020-07" db="EMBL/GenBank/DDBJ databases">
        <title>Thermogemmata thermophila gen. nov., sp. nov., a novel moderate thermophilic planctomycete from a Kamchatka hot spring.</title>
        <authorList>
            <person name="Elcheninov A.G."/>
            <person name="Podosokorskaya O.A."/>
            <person name="Kovaleva O.L."/>
            <person name="Novikov A."/>
            <person name="Bonch-Osmolovskaya E.A."/>
            <person name="Toshchakov S.V."/>
            <person name="Kublanov I.V."/>
        </authorList>
    </citation>
    <scope>NUCLEOTIDE SEQUENCE [LARGE SCALE GENOMIC DNA]</scope>
    <source>
        <strain evidence="6 7">2918</strain>
    </source>
</reference>
<keyword evidence="7" id="KW-1185">Reference proteome</keyword>
<dbReference type="PANTHER" id="PTHR30160">
    <property type="entry name" value="TETRAACYLDISACCHARIDE 4'-KINASE-RELATED"/>
    <property type="match status" value="1"/>
</dbReference>
<evidence type="ECO:0000256" key="1">
    <source>
        <dbReference type="ARBA" id="ARBA00022676"/>
    </source>
</evidence>